<reference evidence="4 5" key="1">
    <citation type="submission" date="2017-04" db="EMBL/GenBank/DDBJ databases">
        <authorList>
            <person name="Afonso C.L."/>
            <person name="Miller P.J."/>
            <person name="Scott M.A."/>
            <person name="Spackman E."/>
            <person name="Goraichik I."/>
            <person name="Dimitrov K.M."/>
            <person name="Suarez D.L."/>
            <person name="Swayne D.E."/>
        </authorList>
    </citation>
    <scope>NUCLEOTIDE SEQUENCE [LARGE SCALE GENOMIC DNA]</scope>
    <source>
        <strain evidence="4 5">A2P</strain>
    </source>
</reference>
<feature type="region of interest" description="Disordered" evidence="3">
    <location>
        <begin position="1"/>
        <end position="26"/>
    </location>
</feature>
<evidence type="ECO:0000256" key="1">
    <source>
        <dbReference type="ARBA" id="ARBA00009981"/>
    </source>
</evidence>
<evidence type="ECO:0000313" key="4">
    <source>
        <dbReference type="EMBL" id="SMF84096.1"/>
    </source>
</evidence>
<dbReference type="OrthoDB" id="72009at2"/>
<dbReference type="Gene3D" id="3.40.1620.10">
    <property type="entry name" value="YefM-like domain"/>
    <property type="match status" value="1"/>
</dbReference>
<dbReference type="Proteomes" id="UP000192936">
    <property type="component" value="Unassembled WGS sequence"/>
</dbReference>
<protein>
    <recommendedName>
        <fullName evidence="2">Antitoxin</fullName>
    </recommendedName>
</protein>
<dbReference type="InterPro" id="IPR006442">
    <property type="entry name" value="Antitoxin_Phd/YefM"/>
</dbReference>
<comment type="function">
    <text evidence="2">Antitoxin component of a type II toxin-antitoxin (TA) system.</text>
</comment>
<evidence type="ECO:0000256" key="3">
    <source>
        <dbReference type="SAM" id="MobiDB-lite"/>
    </source>
</evidence>
<evidence type="ECO:0000256" key="2">
    <source>
        <dbReference type="RuleBase" id="RU362080"/>
    </source>
</evidence>
<name>A0A1X7HDA0_9PROT</name>
<evidence type="ECO:0000313" key="5">
    <source>
        <dbReference type="Proteomes" id="UP000192936"/>
    </source>
</evidence>
<dbReference type="AlphaFoldDB" id="A0A1X7HDA0"/>
<organism evidence="4 5">
    <name type="scientific">Azospirillum oryzae</name>
    <dbReference type="NCBI Taxonomy" id="286727"/>
    <lineage>
        <taxon>Bacteria</taxon>
        <taxon>Pseudomonadati</taxon>
        <taxon>Pseudomonadota</taxon>
        <taxon>Alphaproteobacteria</taxon>
        <taxon>Rhodospirillales</taxon>
        <taxon>Azospirillaceae</taxon>
        <taxon>Azospirillum</taxon>
    </lineage>
</organism>
<gene>
    <name evidence="4" type="ORF">SAMN02982917_5664</name>
</gene>
<comment type="similarity">
    <text evidence="1 2">Belongs to the phD/YefM antitoxin family.</text>
</comment>
<dbReference type="SUPFAM" id="SSF143120">
    <property type="entry name" value="YefM-like"/>
    <property type="match status" value="1"/>
</dbReference>
<dbReference type="NCBIfam" id="TIGR01552">
    <property type="entry name" value="phd_fam"/>
    <property type="match status" value="1"/>
</dbReference>
<dbReference type="EMBL" id="FXAK01000007">
    <property type="protein sequence ID" value="SMF84096.1"/>
    <property type="molecule type" value="Genomic_DNA"/>
</dbReference>
<proteinExistence type="inferred from homology"/>
<dbReference type="InterPro" id="IPR036165">
    <property type="entry name" value="YefM-like_sf"/>
</dbReference>
<dbReference type="Pfam" id="PF02604">
    <property type="entry name" value="PhdYeFM_antitox"/>
    <property type="match status" value="1"/>
</dbReference>
<sequence length="84" mass="9382">MGRMISSREFNQNPSEAKRAAEDGPVIVTDRGEPAFVLLRYDTYRRLSGEGGSLLDLLRQDGDEADFDFDPPKLQAIARPVDLD</sequence>
<dbReference type="RefSeq" id="WP_085090378.1">
    <property type="nucleotide sequence ID" value="NZ_FXAK01000007.1"/>
</dbReference>
<accession>A0A1X7HDA0</accession>
<dbReference type="STRING" id="286727.SAMN02982917_5664"/>